<dbReference type="AlphaFoldDB" id="A0A1V9FM73"/>
<name>A0A1V9FM73_9BACT</name>
<dbReference type="GO" id="GO:0016491">
    <property type="term" value="F:oxidoreductase activity"/>
    <property type="evidence" value="ECO:0007669"/>
    <property type="project" value="UniProtKB-KW"/>
</dbReference>
<dbReference type="InterPro" id="IPR000683">
    <property type="entry name" value="Gfo/Idh/MocA-like_OxRdtase_N"/>
</dbReference>
<evidence type="ECO:0000256" key="1">
    <source>
        <dbReference type="ARBA" id="ARBA00023002"/>
    </source>
</evidence>
<sequence length="392" mass="43418">MNNHKNLRRQFLKDSVKASGLMIMAPLAGKVKFAASAQKQKEIVTAPNRIKFAVINIDHPHIYGMTDAIKRGGGELVALYAAQPDLTAAFLKAYPEAKLAKSENEILEDPAIQLVLSSGIPDERAPLGIRVMQHGKDYLTDKPGIITLEQLAAVKKVQKETKRIYSIMYSERFENKGTEKASQLVKAGAIGQVIQTVNLAPHRIFNNIGKTGLAVRPDWFWDKKRYGGILTDIGSHQFDQYLHFTGSTEAQVLMSQVGNVHHTDKPLFEDFGDVLLSGNGGAGYIRVDWFTPDGLDTWGDGRLTVLGTEGYIEVRKNTDILSGNKGGNHLYMANKKEMIHLDCNNEVLPFGPLFVDDVLNRTETAMTQTHCFLATELALKAQKNARTMALKK</sequence>
<dbReference type="PANTHER" id="PTHR43818:SF11">
    <property type="entry name" value="BCDNA.GH03377"/>
    <property type="match status" value="1"/>
</dbReference>
<dbReference type="InterPro" id="IPR036291">
    <property type="entry name" value="NAD(P)-bd_dom_sf"/>
</dbReference>
<dbReference type="SUPFAM" id="SSF55347">
    <property type="entry name" value="Glyceraldehyde-3-phosphate dehydrogenase-like, C-terminal domain"/>
    <property type="match status" value="1"/>
</dbReference>
<dbReference type="Gene3D" id="3.40.50.720">
    <property type="entry name" value="NAD(P)-binding Rossmann-like Domain"/>
    <property type="match status" value="1"/>
</dbReference>
<dbReference type="InterPro" id="IPR050463">
    <property type="entry name" value="Gfo/Idh/MocA_oxidrdct_glycsds"/>
</dbReference>
<dbReference type="InterPro" id="IPR006311">
    <property type="entry name" value="TAT_signal"/>
</dbReference>
<comment type="caution">
    <text evidence="4">The sequence shown here is derived from an EMBL/GenBank/DDBJ whole genome shotgun (WGS) entry which is preliminary data.</text>
</comment>
<reference evidence="4 5" key="1">
    <citation type="submission" date="2016-03" db="EMBL/GenBank/DDBJ databases">
        <title>Niastella vici sp. nov., isolated from farmland soil.</title>
        <authorList>
            <person name="Chen L."/>
            <person name="Wang D."/>
            <person name="Yang S."/>
            <person name="Wang G."/>
        </authorList>
    </citation>
    <scope>NUCLEOTIDE SEQUENCE [LARGE SCALE GENOMIC DNA]</scope>
    <source>
        <strain evidence="4 5">DJ57</strain>
    </source>
</reference>
<dbReference type="PANTHER" id="PTHR43818">
    <property type="entry name" value="BCDNA.GH03377"/>
    <property type="match status" value="1"/>
</dbReference>
<dbReference type="STRING" id="1703345.A3860_37925"/>
<dbReference type="PROSITE" id="PS51318">
    <property type="entry name" value="TAT"/>
    <property type="match status" value="1"/>
</dbReference>
<dbReference type="OrthoDB" id="9768836at2"/>
<feature type="domain" description="GFO/IDH/MocA-like oxidoreductase" evidence="3">
    <location>
        <begin position="179"/>
        <end position="313"/>
    </location>
</feature>
<evidence type="ECO:0000259" key="2">
    <source>
        <dbReference type="Pfam" id="PF01408"/>
    </source>
</evidence>
<dbReference type="RefSeq" id="WP_081154796.1">
    <property type="nucleotide sequence ID" value="NZ_LVYD01000081.1"/>
</dbReference>
<evidence type="ECO:0000259" key="3">
    <source>
        <dbReference type="Pfam" id="PF22725"/>
    </source>
</evidence>
<dbReference type="InterPro" id="IPR055170">
    <property type="entry name" value="GFO_IDH_MocA-like_dom"/>
</dbReference>
<keyword evidence="1" id="KW-0560">Oxidoreductase</keyword>
<protein>
    <submittedName>
        <fullName evidence="4">Oxidoreductase</fullName>
    </submittedName>
</protein>
<accession>A0A1V9FM73</accession>
<feature type="domain" description="Gfo/Idh/MocA-like oxidoreductase N-terminal" evidence="2">
    <location>
        <begin position="73"/>
        <end position="167"/>
    </location>
</feature>
<dbReference type="SUPFAM" id="SSF51735">
    <property type="entry name" value="NAD(P)-binding Rossmann-fold domains"/>
    <property type="match status" value="1"/>
</dbReference>
<organism evidence="4 5">
    <name type="scientific">Niastella vici</name>
    <dbReference type="NCBI Taxonomy" id="1703345"/>
    <lineage>
        <taxon>Bacteria</taxon>
        <taxon>Pseudomonadati</taxon>
        <taxon>Bacteroidota</taxon>
        <taxon>Chitinophagia</taxon>
        <taxon>Chitinophagales</taxon>
        <taxon>Chitinophagaceae</taxon>
        <taxon>Niastella</taxon>
    </lineage>
</organism>
<proteinExistence type="predicted"/>
<evidence type="ECO:0000313" key="5">
    <source>
        <dbReference type="Proteomes" id="UP000192796"/>
    </source>
</evidence>
<keyword evidence="5" id="KW-1185">Reference proteome</keyword>
<dbReference type="Proteomes" id="UP000192796">
    <property type="component" value="Unassembled WGS sequence"/>
</dbReference>
<dbReference type="EMBL" id="LVYD01000081">
    <property type="protein sequence ID" value="OQP59438.1"/>
    <property type="molecule type" value="Genomic_DNA"/>
</dbReference>
<dbReference type="Pfam" id="PF01408">
    <property type="entry name" value="GFO_IDH_MocA"/>
    <property type="match status" value="1"/>
</dbReference>
<evidence type="ECO:0000313" key="4">
    <source>
        <dbReference type="EMBL" id="OQP59438.1"/>
    </source>
</evidence>
<gene>
    <name evidence="4" type="ORF">A3860_37925</name>
</gene>
<dbReference type="Gene3D" id="3.30.360.10">
    <property type="entry name" value="Dihydrodipicolinate Reductase, domain 2"/>
    <property type="match status" value="1"/>
</dbReference>
<dbReference type="Pfam" id="PF22725">
    <property type="entry name" value="GFO_IDH_MocA_C3"/>
    <property type="match status" value="1"/>
</dbReference>
<dbReference type="GO" id="GO:0000166">
    <property type="term" value="F:nucleotide binding"/>
    <property type="evidence" value="ECO:0007669"/>
    <property type="project" value="InterPro"/>
</dbReference>